<organism evidence="1 2">
    <name type="scientific">Cafeteria roenbergensis</name>
    <name type="common">Marine flagellate</name>
    <dbReference type="NCBI Taxonomy" id="33653"/>
    <lineage>
        <taxon>Eukaryota</taxon>
        <taxon>Sar</taxon>
        <taxon>Stramenopiles</taxon>
        <taxon>Bigyra</taxon>
        <taxon>Opalozoa</taxon>
        <taxon>Bicosoecida</taxon>
        <taxon>Cafeteriaceae</taxon>
        <taxon>Cafeteria</taxon>
    </lineage>
</organism>
<evidence type="ECO:0008006" key="3">
    <source>
        <dbReference type="Google" id="ProtNLM"/>
    </source>
</evidence>
<name>A0A5A8CXV2_CAFRO</name>
<evidence type="ECO:0000313" key="1">
    <source>
        <dbReference type="EMBL" id="KAA0156581.1"/>
    </source>
</evidence>
<gene>
    <name evidence="1" type="ORF">FNF29_00692</name>
</gene>
<reference evidence="1 2" key="1">
    <citation type="submission" date="2019-07" db="EMBL/GenBank/DDBJ databases">
        <title>Genomes of Cafeteria roenbergensis.</title>
        <authorList>
            <person name="Fischer M.G."/>
            <person name="Hackl T."/>
            <person name="Roman M."/>
        </authorList>
    </citation>
    <scope>NUCLEOTIDE SEQUENCE [LARGE SCALE GENOMIC DNA]</scope>
    <source>
        <strain evidence="1 2">BVI</strain>
    </source>
</reference>
<dbReference type="AlphaFoldDB" id="A0A5A8CXV2"/>
<sequence>MKRMRINTSAAERRVLTDLGECSGLVKEGLFSAAFDNGMRVQVRVQRGPAAGAVLLVSVPERYPHACPRVSVAATGVAHTATAT</sequence>
<dbReference type="EMBL" id="VLTN01000003">
    <property type="protein sequence ID" value="KAA0156581.1"/>
    <property type="molecule type" value="Genomic_DNA"/>
</dbReference>
<keyword evidence="2" id="KW-1185">Reference proteome</keyword>
<accession>A0A5A8CXV2</accession>
<dbReference type="Proteomes" id="UP000323011">
    <property type="component" value="Unassembled WGS sequence"/>
</dbReference>
<protein>
    <recommendedName>
        <fullName evidence="3">RWD domain-containing protein</fullName>
    </recommendedName>
</protein>
<evidence type="ECO:0000313" key="2">
    <source>
        <dbReference type="Proteomes" id="UP000323011"/>
    </source>
</evidence>
<comment type="caution">
    <text evidence="1">The sequence shown here is derived from an EMBL/GenBank/DDBJ whole genome shotgun (WGS) entry which is preliminary data.</text>
</comment>
<proteinExistence type="predicted"/>